<reference evidence="1 2" key="1">
    <citation type="submission" date="2016-11" db="EMBL/GenBank/DDBJ databases">
        <authorList>
            <person name="Jaros S."/>
            <person name="Januszkiewicz K."/>
            <person name="Wedrychowicz H."/>
        </authorList>
    </citation>
    <scope>NUCLEOTIDE SEQUENCE [LARGE SCALE GENOMIC DNA]</scope>
    <source>
        <strain evidence="1 2">GAS242</strain>
    </source>
</reference>
<dbReference type="InterPro" id="IPR037120">
    <property type="entry name" value="Haem_peroxidase_sf_animal"/>
</dbReference>
<evidence type="ECO:0008006" key="3">
    <source>
        <dbReference type="Google" id="ProtNLM"/>
    </source>
</evidence>
<name>A0A1M5I4Y0_9BRAD</name>
<dbReference type="AlphaFoldDB" id="A0A1M5I4Y0"/>
<sequence length="591" mass="65133">MAVRKANETCALGVSETAIADDSVHQQIPPGFRHFLSTPKASQRFKAYGIDPLDAPEQSHKVRGLMNRLSRRMDAELRWPVHADATIERWENPRIPSGYTYLLQFVAHDLVHSAIPLSVVGGLSGDTANVRRAALKLETLFGSGPVGSPSVYALDAANDERRTKLRLGRMRWKDKSVETGCPFRDIARTPAENVTGIDRSIAGKRVALTEALIADPRNDDHAIMSQLTALFALLHNGLIDIVRRGEPTTGPNANLGAAYKRFLCARDALTLIYHNIIRKDLMRRVMHPAIYAAYAGPMLDFIDRPVRASGSPAARSAEQEGWRVPLEFSHGAFRFGHAMVRPEYVINDLSTHDLNKTLEKTSANDPVNMPLDSTWIVRWSRFFEIGGSRPNFSRRIGPFLSDGLGNDQIFPAVDQTSRVGLLYRDLLGASLAGLWSVNALVAEISARRPHLVAASRLLADRPYRVSQLREWLASETSYGELSAEDIETLANDPPLPFFILFEAMRQPLAQGLCLGPLGSIIVSEVIFGALADNEIPAGRGADSLAEALAGLAAEYYPKNVFETVPEIERMDQLVEFTAEIADLLQAEPAFL</sequence>
<dbReference type="InterPro" id="IPR010255">
    <property type="entry name" value="Haem_peroxidase_sf"/>
</dbReference>
<dbReference type="GO" id="GO:0004601">
    <property type="term" value="F:peroxidase activity"/>
    <property type="evidence" value="ECO:0007669"/>
    <property type="project" value="InterPro"/>
</dbReference>
<protein>
    <recommendedName>
        <fullName evidence="3">Animal haem peroxidase</fullName>
    </recommendedName>
</protein>
<organism evidence="1 2">
    <name type="scientific">Bradyrhizobium erythrophlei</name>
    <dbReference type="NCBI Taxonomy" id="1437360"/>
    <lineage>
        <taxon>Bacteria</taxon>
        <taxon>Pseudomonadati</taxon>
        <taxon>Pseudomonadota</taxon>
        <taxon>Alphaproteobacteria</taxon>
        <taxon>Hyphomicrobiales</taxon>
        <taxon>Nitrobacteraceae</taxon>
        <taxon>Bradyrhizobium</taxon>
    </lineage>
</organism>
<dbReference type="GO" id="GO:0020037">
    <property type="term" value="F:heme binding"/>
    <property type="evidence" value="ECO:0007669"/>
    <property type="project" value="InterPro"/>
</dbReference>
<dbReference type="Gene3D" id="1.10.640.10">
    <property type="entry name" value="Haem peroxidase domain superfamily, animal type"/>
    <property type="match status" value="1"/>
</dbReference>
<evidence type="ECO:0000313" key="1">
    <source>
        <dbReference type="EMBL" id="SHG23368.1"/>
    </source>
</evidence>
<dbReference type="SUPFAM" id="SSF48113">
    <property type="entry name" value="Heme-dependent peroxidases"/>
    <property type="match status" value="1"/>
</dbReference>
<dbReference type="Proteomes" id="UP000190675">
    <property type="component" value="Chromosome I"/>
</dbReference>
<dbReference type="GO" id="GO:0006979">
    <property type="term" value="P:response to oxidative stress"/>
    <property type="evidence" value="ECO:0007669"/>
    <property type="project" value="InterPro"/>
</dbReference>
<evidence type="ECO:0000313" key="2">
    <source>
        <dbReference type="Proteomes" id="UP000190675"/>
    </source>
</evidence>
<dbReference type="EMBL" id="LT670818">
    <property type="protein sequence ID" value="SHG23368.1"/>
    <property type="molecule type" value="Genomic_DNA"/>
</dbReference>
<gene>
    <name evidence="1" type="ORF">SAMN05444169_1291</name>
</gene>
<accession>A0A1M5I4Y0</accession>
<proteinExistence type="predicted"/>